<protein>
    <recommendedName>
        <fullName evidence="3">Phage gp6-like head-tail connector protein</fullName>
    </recommendedName>
</protein>
<evidence type="ECO:0000313" key="2">
    <source>
        <dbReference type="Proteomes" id="UP000441586"/>
    </source>
</evidence>
<dbReference type="NCBIfam" id="TIGR02215">
    <property type="entry name" value="phage_chp_gp8"/>
    <property type="match status" value="1"/>
</dbReference>
<dbReference type="EMBL" id="WSFO01000002">
    <property type="protein sequence ID" value="KAE9631630.1"/>
    <property type="molecule type" value="Genomic_DNA"/>
</dbReference>
<name>A0A6A4REW9_9RHOB</name>
<evidence type="ECO:0008006" key="3">
    <source>
        <dbReference type="Google" id="ProtNLM"/>
    </source>
</evidence>
<dbReference type="Proteomes" id="UP000441586">
    <property type="component" value="Unassembled WGS sequence"/>
</dbReference>
<reference evidence="1 2" key="1">
    <citation type="submission" date="2019-12" db="EMBL/GenBank/DDBJ databases">
        <authorList>
            <person name="Zhang Y.-J."/>
        </authorList>
    </citation>
    <scope>NUCLEOTIDE SEQUENCE [LARGE SCALE GENOMIC DNA]</scope>
    <source>
        <strain evidence="1 2">H18S-6</strain>
    </source>
</reference>
<gene>
    <name evidence="1" type="ORF">GP644_04765</name>
</gene>
<dbReference type="InterPro" id="IPR011738">
    <property type="entry name" value="Phage_CHP"/>
</dbReference>
<comment type="caution">
    <text evidence="1">The sequence shown here is derived from an EMBL/GenBank/DDBJ whole genome shotgun (WGS) entry which is preliminary data.</text>
</comment>
<organism evidence="1 2">
    <name type="scientific">Parasedimentitalea maritima</name>
    <dbReference type="NCBI Taxonomy" id="2578117"/>
    <lineage>
        <taxon>Bacteria</taxon>
        <taxon>Pseudomonadati</taxon>
        <taxon>Pseudomonadota</taxon>
        <taxon>Alphaproteobacteria</taxon>
        <taxon>Rhodobacterales</taxon>
        <taxon>Paracoccaceae</taxon>
        <taxon>Parasedimentitalea</taxon>
    </lineage>
</organism>
<sequence length="208" mass="22831">MMLTEQTPVPEAALPLEPFKAHLRLGTGFGEDSLQDEVLISFLRAAIAAIEARTGKVLLSLHFVLNLHQWKDRSAQVLPLVPVTEVSAVVQVDVEGVEEILASSQYHLIQDSQHPKLYPTGSLFPLVVTGGALRITLTAGIATDWGGLPADLGQAVLMLASHYYQYRDDTGLSGGCMPFGVTSLIERYRVVRLSLGRMQRLHRFCRVV</sequence>
<dbReference type="CDD" id="cd08054">
    <property type="entry name" value="gp6"/>
    <property type="match status" value="1"/>
</dbReference>
<dbReference type="RefSeq" id="WP_158977495.1">
    <property type="nucleotide sequence ID" value="NZ_WSFO01000002.1"/>
</dbReference>
<accession>A0A6A4REW9</accession>
<dbReference type="Gene3D" id="1.10.3230.30">
    <property type="entry name" value="Phage gp6-like head-tail connector protein"/>
    <property type="match status" value="1"/>
</dbReference>
<proteinExistence type="predicted"/>
<evidence type="ECO:0000313" key="1">
    <source>
        <dbReference type="EMBL" id="KAE9631630.1"/>
    </source>
</evidence>
<dbReference type="AlphaFoldDB" id="A0A6A4REW9"/>